<sequence length="122" mass="13592">MKGTPTMSVSPESSLLHHFPIRRSCRPGGSNHRENTQLQKNSVPADKSTSRAAAGKASRTCCYPDGNDHVNAAQVQHRAPSLNGRMRCGSKAQRSVITFMQLEWPSIFHTFDDVQVFNQRLK</sequence>
<feature type="region of interest" description="Disordered" evidence="1">
    <location>
        <begin position="1"/>
        <end position="58"/>
    </location>
</feature>
<dbReference type="Proteomes" id="UP000008064">
    <property type="component" value="Unassembled WGS sequence"/>
</dbReference>
<dbReference type="EMBL" id="GL945430">
    <property type="protein sequence ID" value="EGO28615.1"/>
    <property type="molecule type" value="Genomic_DNA"/>
</dbReference>
<evidence type="ECO:0000313" key="2">
    <source>
        <dbReference type="EMBL" id="EGO28615.1"/>
    </source>
</evidence>
<dbReference type="AlphaFoldDB" id="F8NLR3"/>
<accession>F8NLR3</accession>
<protein>
    <submittedName>
        <fullName evidence="2">Uncharacterized protein</fullName>
    </submittedName>
</protein>
<evidence type="ECO:0000256" key="1">
    <source>
        <dbReference type="SAM" id="MobiDB-lite"/>
    </source>
</evidence>
<dbReference type="RefSeq" id="XP_007314814.1">
    <property type="nucleotide sequence ID" value="XM_007314752.1"/>
</dbReference>
<feature type="compositionally biased region" description="Polar residues" evidence="1">
    <location>
        <begin position="1"/>
        <end position="13"/>
    </location>
</feature>
<dbReference type="HOGENOM" id="CLU_2028152_0_0_1"/>
<proteinExistence type="predicted"/>
<name>F8NLR3_SERL9</name>
<dbReference type="KEGG" id="sla:SERLADRAFT_459249"/>
<reference evidence="2" key="1">
    <citation type="submission" date="2011-04" db="EMBL/GenBank/DDBJ databases">
        <title>Evolution of plant cell wall degrading machinery underlies the functional diversity of forest fungi.</title>
        <authorList>
            <consortium name="US DOE Joint Genome Institute (JGI-PGF)"/>
            <person name="Eastwood D.C."/>
            <person name="Floudas D."/>
            <person name="Binder M."/>
            <person name="Majcherczyk A."/>
            <person name="Schneider P."/>
            <person name="Aerts A."/>
            <person name="Asiegbu F.O."/>
            <person name="Baker S.E."/>
            <person name="Barry K."/>
            <person name="Bendiksby M."/>
            <person name="Blumentritt M."/>
            <person name="Coutinho P.M."/>
            <person name="Cullen D."/>
            <person name="Cullen D."/>
            <person name="Gathman A."/>
            <person name="Goodell B."/>
            <person name="Henrissat B."/>
            <person name="Ihrmark K."/>
            <person name="Kauserud H."/>
            <person name="Kohler A."/>
            <person name="LaButti K."/>
            <person name="Lapidus A."/>
            <person name="Lavin J.L."/>
            <person name="Lee Y.-H."/>
            <person name="Lindquist E."/>
            <person name="Lilly W."/>
            <person name="Lucas S."/>
            <person name="Morin E."/>
            <person name="Murat C."/>
            <person name="Oguiza J.A."/>
            <person name="Park J."/>
            <person name="Pisabarro A.G."/>
            <person name="Riley R."/>
            <person name="Rosling A."/>
            <person name="Salamov A."/>
            <person name="Schmidt O."/>
            <person name="Schmutz J."/>
            <person name="Skrede I."/>
            <person name="Stenlid J."/>
            <person name="Wiebenga A."/>
            <person name="Xie X."/>
            <person name="Kues U."/>
            <person name="Hibbett D.S."/>
            <person name="Hoffmeister D."/>
            <person name="Hogberg N."/>
            <person name="Martin F."/>
            <person name="Grigoriev I.V."/>
            <person name="Watkinson S.C."/>
        </authorList>
    </citation>
    <scope>NUCLEOTIDE SEQUENCE</scope>
    <source>
        <strain evidence="2">S7.9</strain>
    </source>
</reference>
<gene>
    <name evidence="2" type="ORF">SERLADRAFT_459249</name>
</gene>
<organism>
    <name type="scientific">Serpula lacrymans var. lacrymans (strain S7.9)</name>
    <name type="common">Dry rot fungus</name>
    <dbReference type="NCBI Taxonomy" id="578457"/>
    <lineage>
        <taxon>Eukaryota</taxon>
        <taxon>Fungi</taxon>
        <taxon>Dikarya</taxon>
        <taxon>Basidiomycota</taxon>
        <taxon>Agaricomycotina</taxon>
        <taxon>Agaricomycetes</taxon>
        <taxon>Agaricomycetidae</taxon>
        <taxon>Boletales</taxon>
        <taxon>Coniophorineae</taxon>
        <taxon>Serpulaceae</taxon>
        <taxon>Serpula</taxon>
    </lineage>
</organism>
<dbReference type="GeneID" id="18817855"/>